<comment type="similarity">
    <text evidence="2">Belongs to the exportin family.</text>
</comment>
<name>X6MVE5_RETFI</name>
<evidence type="ECO:0000256" key="3">
    <source>
        <dbReference type="ARBA" id="ARBA00022448"/>
    </source>
</evidence>
<comment type="caution">
    <text evidence="9">The sequence shown here is derived from an EMBL/GenBank/DDBJ whole genome shotgun (WGS) entry which is preliminary data.</text>
</comment>
<dbReference type="Proteomes" id="UP000023152">
    <property type="component" value="Unassembled WGS sequence"/>
</dbReference>
<evidence type="ECO:0000256" key="1">
    <source>
        <dbReference type="ARBA" id="ARBA00004123"/>
    </source>
</evidence>
<keyword evidence="7" id="KW-0812">Transmembrane</keyword>
<dbReference type="Gene3D" id="1.25.10.10">
    <property type="entry name" value="Leucine-rich Repeat Variant"/>
    <property type="match status" value="1"/>
</dbReference>
<accession>X6MVE5</accession>
<keyword evidence="3" id="KW-0813">Transport</keyword>
<comment type="subcellular location">
    <subcellularLocation>
        <location evidence="1">Nucleus</location>
    </subcellularLocation>
</comment>
<keyword evidence="7" id="KW-0472">Membrane</keyword>
<feature type="compositionally biased region" description="Polar residues" evidence="6">
    <location>
        <begin position="82"/>
        <end position="102"/>
    </location>
</feature>
<feature type="domain" description="Exportin-1 C-terminal" evidence="8">
    <location>
        <begin position="84"/>
        <end position="171"/>
    </location>
</feature>
<proteinExistence type="inferred from homology"/>
<evidence type="ECO:0000256" key="5">
    <source>
        <dbReference type="ARBA" id="ARBA00023242"/>
    </source>
</evidence>
<protein>
    <recommendedName>
        <fullName evidence="8">Exportin-1 C-terminal domain-containing protein</fullName>
    </recommendedName>
</protein>
<keyword evidence="5" id="KW-0539">Nucleus</keyword>
<evidence type="ECO:0000256" key="2">
    <source>
        <dbReference type="ARBA" id="ARBA00009466"/>
    </source>
</evidence>
<dbReference type="GO" id="GO:0015031">
    <property type="term" value="P:protein transport"/>
    <property type="evidence" value="ECO:0007669"/>
    <property type="project" value="UniProtKB-KW"/>
</dbReference>
<keyword evidence="4" id="KW-0653">Protein transport</keyword>
<feature type="transmembrane region" description="Helical" evidence="7">
    <location>
        <begin position="138"/>
        <end position="156"/>
    </location>
</feature>
<dbReference type="InterPro" id="IPR011989">
    <property type="entry name" value="ARM-like"/>
</dbReference>
<dbReference type="GO" id="GO:0005634">
    <property type="term" value="C:nucleus"/>
    <property type="evidence" value="ECO:0007669"/>
    <property type="project" value="UniProtKB-SubCell"/>
</dbReference>
<keyword evidence="10" id="KW-1185">Reference proteome</keyword>
<organism evidence="9 10">
    <name type="scientific">Reticulomyxa filosa</name>
    <dbReference type="NCBI Taxonomy" id="46433"/>
    <lineage>
        <taxon>Eukaryota</taxon>
        <taxon>Sar</taxon>
        <taxon>Rhizaria</taxon>
        <taxon>Retaria</taxon>
        <taxon>Foraminifera</taxon>
        <taxon>Monothalamids</taxon>
        <taxon>Reticulomyxidae</taxon>
        <taxon>Reticulomyxa</taxon>
    </lineage>
</organism>
<dbReference type="EMBL" id="ASPP01016289">
    <property type="protein sequence ID" value="ETO17621.1"/>
    <property type="molecule type" value="Genomic_DNA"/>
</dbReference>
<dbReference type="Pfam" id="PF08767">
    <property type="entry name" value="CRM1_C"/>
    <property type="match status" value="1"/>
</dbReference>
<evidence type="ECO:0000313" key="10">
    <source>
        <dbReference type="Proteomes" id="UP000023152"/>
    </source>
</evidence>
<evidence type="ECO:0000259" key="8">
    <source>
        <dbReference type="Pfam" id="PF08767"/>
    </source>
</evidence>
<evidence type="ECO:0000256" key="7">
    <source>
        <dbReference type="SAM" id="Phobius"/>
    </source>
</evidence>
<sequence length="171" mass="19641">MQQVTFWEELMHVMHTDMMNELTLEQKENLYYTWAVIIPKSPKKQDPSRLVAMLLKGANRQCGKGIIEMAKKESDRLEKPTDMSQELAQTTNPSSSSATGQSPKVKAMRTVKSEILQIVETFVAASALQDEKVSNDNIYVYMFIYLYLFCAVQQIIEKFVPKFLDVVLTDY</sequence>
<reference evidence="9 10" key="1">
    <citation type="journal article" date="2013" name="Curr. Biol.">
        <title>The Genome of the Foraminiferan Reticulomyxa filosa.</title>
        <authorList>
            <person name="Glockner G."/>
            <person name="Hulsmann N."/>
            <person name="Schleicher M."/>
            <person name="Noegel A.A."/>
            <person name="Eichinger L."/>
            <person name="Gallinger C."/>
            <person name="Pawlowski J."/>
            <person name="Sierra R."/>
            <person name="Euteneuer U."/>
            <person name="Pillet L."/>
            <person name="Moustafa A."/>
            <person name="Platzer M."/>
            <person name="Groth M."/>
            <person name="Szafranski K."/>
            <person name="Schliwa M."/>
        </authorList>
    </citation>
    <scope>NUCLEOTIDE SEQUENCE [LARGE SCALE GENOMIC DNA]</scope>
</reference>
<evidence type="ECO:0000256" key="4">
    <source>
        <dbReference type="ARBA" id="ARBA00022927"/>
    </source>
</evidence>
<keyword evidence="7" id="KW-1133">Transmembrane helix</keyword>
<dbReference type="AlphaFoldDB" id="X6MVE5"/>
<gene>
    <name evidence="9" type="ORF">RFI_19699</name>
</gene>
<evidence type="ECO:0000313" key="9">
    <source>
        <dbReference type="EMBL" id="ETO17621.1"/>
    </source>
</evidence>
<dbReference type="GO" id="GO:0005049">
    <property type="term" value="F:nuclear export signal receptor activity"/>
    <property type="evidence" value="ECO:0007669"/>
    <property type="project" value="InterPro"/>
</dbReference>
<evidence type="ECO:0000256" key="6">
    <source>
        <dbReference type="SAM" id="MobiDB-lite"/>
    </source>
</evidence>
<dbReference type="InterPro" id="IPR014877">
    <property type="entry name" value="XPO1_C_dom"/>
</dbReference>
<feature type="region of interest" description="Disordered" evidence="6">
    <location>
        <begin position="73"/>
        <end position="105"/>
    </location>
</feature>